<reference evidence="1" key="1">
    <citation type="journal article" date="2015" name="Int. J. Syst. Evol. Microbiol.">
        <title>Rhizobium alvei sp. nov., isolated from a freshwater river.</title>
        <authorList>
            <person name="Sheu S.Y."/>
            <person name="Huang H.W."/>
            <person name="Young C.C."/>
            <person name="Chen W.M."/>
        </authorList>
    </citation>
    <scope>NUCLEOTIDE SEQUENCE</scope>
    <source>
        <strain evidence="1">TNR-22</strain>
    </source>
</reference>
<name>A0ABT8YJZ3_9HYPH</name>
<accession>A0ABT8YJZ3</accession>
<evidence type="ECO:0000313" key="1">
    <source>
        <dbReference type="EMBL" id="MDO6963987.1"/>
    </source>
</evidence>
<dbReference type="EMBL" id="JAUOZU010000006">
    <property type="protein sequence ID" value="MDO6963987.1"/>
    <property type="molecule type" value="Genomic_DNA"/>
</dbReference>
<gene>
    <name evidence="1" type="ORF">Q4481_08465</name>
</gene>
<organism evidence="1 2">
    <name type="scientific">Rhizobium alvei</name>
    <dbReference type="NCBI Taxonomy" id="1132659"/>
    <lineage>
        <taxon>Bacteria</taxon>
        <taxon>Pseudomonadati</taxon>
        <taxon>Pseudomonadota</taxon>
        <taxon>Alphaproteobacteria</taxon>
        <taxon>Hyphomicrobiales</taxon>
        <taxon>Rhizobiaceae</taxon>
        <taxon>Rhizobium/Agrobacterium group</taxon>
        <taxon>Rhizobium</taxon>
    </lineage>
</organism>
<dbReference type="RefSeq" id="WP_304375901.1">
    <property type="nucleotide sequence ID" value="NZ_JAUOZU010000006.1"/>
</dbReference>
<comment type="caution">
    <text evidence="1">The sequence shown here is derived from an EMBL/GenBank/DDBJ whole genome shotgun (WGS) entry which is preliminary data.</text>
</comment>
<sequence>MSTQLHRTQAIFAAEHADLFPTLAKLLAFETSHDVETCKGIFAAAKESRDQYISQHPELANRESERTAKAGWDKVMADINARIH</sequence>
<protein>
    <submittedName>
        <fullName evidence="1">Uncharacterized protein</fullName>
    </submittedName>
</protein>
<evidence type="ECO:0000313" key="2">
    <source>
        <dbReference type="Proteomes" id="UP001174932"/>
    </source>
</evidence>
<proteinExistence type="predicted"/>
<reference evidence="1" key="2">
    <citation type="submission" date="2023-07" db="EMBL/GenBank/DDBJ databases">
        <authorList>
            <person name="Shen H."/>
        </authorList>
    </citation>
    <scope>NUCLEOTIDE SEQUENCE</scope>
    <source>
        <strain evidence="1">TNR-22</strain>
    </source>
</reference>
<dbReference type="Proteomes" id="UP001174932">
    <property type="component" value="Unassembled WGS sequence"/>
</dbReference>
<keyword evidence="2" id="KW-1185">Reference proteome</keyword>